<reference evidence="1 2" key="1">
    <citation type="journal article" date="2023" name="Life. Sci Alliance">
        <title>Evolutionary insights into 3D genome organization and epigenetic landscape of Vigna mungo.</title>
        <authorList>
            <person name="Junaid A."/>
            <person name="Singh B."/>
            <person name="Bhatia S."/>
        </authorList>
    </citation>
    <scope>NUCLEOTIDE SEQUENCE [LARGE SCALE GENOMIC DNA]</scope>
    <source>
        <strain evidence="1">Urdbean</strain>
    </source>
</reference>
<evidence type="ECO:0000313" key="1">
    <source>
        <dbReference type="EMBL" id="WVZ24298.1"/>
    </source>
</evidence>
<dbReference type="GO" id="GO:0006979">
    <property type="term" value="P:response to oxidative stress"/>
    <property type="evidence" value="ECO:0007669"/>
    <property type="project" value="InterPro"/>
</dbReference>
<sequence>MWSLYPHTKGILLGLKEKDIHVAIASRPPTADIATVFLNKLGLSSLFVTQYDFDIDENVCYFVLLVFGGTMLQRTVPEAEPEAPMLLLDSSLNTKQSRNWKKQFNTVLAGVVAIEVTQGPIIDFVPGRKDSNESPRVQAHFLNGEEGNVGY</sequence>
<dbReference type="GO" id="GO:0020037">
    <property type="term" value="F:heme binding"/>
    <property type="evidence" value="ECO:0007669"/>
    <property type="project" value="InterPro"/>
</dbReference>
<dbReference type="Proteomes" id="UP001374535">
    <property type="component" value="Chromosome 1"/>
</dbReference>
<dbReference type="Gene3D" id="1.10.520.10">
    <property type="match status" value="1"/>
</dbReference>
<keyword evidence="2" id="KW-1185">Reference proteome</keyword>
<dbReference type="InterPro" id="IPR010255">
    <property type="entry name" value="Haem_peroxidase_sf"/>
</dbReference>
<dbReference type="EMBL" id="CP144700">
    <property type="protein sequence ID" value="WVZ24298.1"/>
    <property type="molecule type" value="Genomic_DNA"/>
</dbReference>
<gene>
    <name evidence="1" type="ORF">V8G54_002842</name>
</gene>
<name>A0AAQ3P9Y5_VIGMU</name>
<proteinExistence type="predicted"/>
<dbReference type="GO" id="GO:0004601">
    <property type="term" value="F:peroxidase activity"/>
    <property type="evidence" value="ECO:0007669"/>
    <property type="project" value="InterPro"/>
</dbReference>
<organism evidence="1 2">
    <name type="scientific">Vigna mungo</name>
    <name type="common">Black gram</name>
    <name type="synonym">Phaseolus mungo</name>
    <dbReference type="NCBI Taxonomy" id="3915"/>
    <lineage>
        <taxon>Eukaryota</taxon>
        <taxon>Viridiplantae</taxon>
        <taxon>Streptophyta</taxon>
        <taxon>Embryophyta</taxon>
        <taxon>Tracheophyta</taxon>
        <taxon>Spermatophyta</taxon>
        <taxon>Magnoliopsida</taxon>
        <taxon>eudicotyledons</taxon>
        <taxon>Gunneridae</taxon>
        <taxon>Pentapetalae</taxon>
        <taxon>rosids</taxon>
        <taxon>fabids</taxon>
        <taxon>Fabales</taxon>
        <taxon>Fabaceae</taxon>
        <taxon>Papilionoideae</taxon>
        <taxon>50 kb inversion clade</taxon>
        <taxon>NPAAA clade</taxon>
        <taxon>indigoferoid/millettioid clade</taxon>
        <taxon>Phaseoleae</taxon>
        <taxon>Vigna</taxon>
    </lineage>
</organism>
<evidence type="ECO:0000313" key="2">
    <source>
        <dbReference type="Proteomes" id="UP001374535"/>
    </source>
</evidence>
<dbReference type="Gene3D" id="3.40.50.1000">
    <property type="entry name" value="HAD superfamily/HAD-like"/>
    <property type="match status" value="1"/>
</dbReference>
<dbReference type="SUPFAM" id="SSF48113">
    <property type="entry name" value="Heme-dependent peroxidases"/>
    <property type="match status" value="1"/>
</dbReference>
<dbReference type="InterPro" id="IPR023214">
    <property type="entry name" value="HAD_sf"/>
</dbReference>
<protein>
    <submittedName>
        <fullName evidence="1">Uncharacterized protein</fullName>
    </submittedName>
</protein>
<dbReference type="AlphaFoldDB" id="A0AAQ3P9Y5"/>
<accession>A0AAQ3P9Y5</accession>